<comment type="function">
    <text evidence="3">NDH-1 shuttles electrons from NADH, via FMN and iron-sulfur (Fe-S) centers, to quinones in the respiratory chain. The immediate electron acceptor for the enzyme in this species is believed to be ubiquinone. Couples the redox reaction to proton translocation (for every two electrons transferred, four hydrogen ions are translocated across the cytoplasmic membrane), and thus conserves the redox energy in a proton gradient.</text>
</comment>
<comment type="catalytic activity">
    <reaction evidence="3 5">
        <text>a quinone + NADH + 5 H(+)(in) = a quinol + NAD(+) + 4 H(+)(out)</text>
        <dbReference type="Rhea" id="RHEA:57888"/>
        <dbReference type="ChEBI" id="CHEBI:15378"/>
        <dbReference type="ChEBI" id="CHEBI:24646"/>
        <dbReference type="ChEBI" id="CHEBI:57540"/>
        <dbReference type="ChEBI" id="CHEBI:57945"/>
        <dbReference type="ChEBI" id="CHEBI:132124"/>
    </reaction>
</comment>
<dbReference type="PROSITE" id="PS00542">
    <property type="entry name" value="COMPLEX1_30K"/>
    <property type="match status" value="1"/>
</dbReference>
<evidence type="ECO:0000313" key="9">
    <source>
        <dbReference type="Proteomes" id="UP000308149"/>
    </source>
</evidence>
<keyword evidence="3 4" id="KW-0520">NAD</keyword>
<dbReference type="PANTHER" id="PTHR10884">
    <property type="entry name" value="NADH DEHYDROGENASE UBIQUINONE IRON-SULFUR PROTEIN 3"/>
    <property type="match status" value="1"/>
</dbReference>
<evidence type="ECO:0000256" key="4">
    <source>
        <dbReference type="RuleBase" id="RU003456"/>
    </source>
</evidence>
<dbReference type="GO" id="GO:0050136">
    <property type="term" value="F:NADH dehydrogenase (quinone) (non-electrogenic) activity"/>
    <property type="evidence" value="ECO:0007669"/>
    <property type="project" value="UniProtKB-UniRule"/>
</dbReference>
<evidence type="ECO:0000259" key="7">
    <source>
        <dbReference type="Pfam" id="PF00329"/>
    </source>
</evidence>
<keyword evidence="3" id="KW-0830">Ubiquinone</keyword>
<dbReference type="InterPro" id="IPR020396">
    <property type="entry name" value="NADH_UbQ_OxRdtase_CS"/>
</dbReference>
<dbReference type="GO" id="GO:0048038">
    <property type="term" value="F:quinone binding"/>
    <property type="evidence" value="ECO:0007669"/>
    <property type="project" value="UniProtKB-KW"/>
</dbReference>
<evidence type="ECO:0000256" key="6">
    <source>
        <dbReference type="SAM" id="MobiDB-lite"/>
    </source>
</evidence>
<dbReference type="NCBIfam" id="NF004732">
    <property type="entry name" value="PRK06074.1-4"/>
    <property type="match status" value="1"/>
</dbReference>
<dbReference type="GO" id="GO:0008137">
    <property type="term" value="F:NADH dehydrogenase (ubiquinone) activity"/>
    <property type="evidence" value="ECO:0007669"/>
    <property type="project" value="InterPro"/>
</dbReference>
<dbReference type="SUPFAM" id="SSF143243">
    <property type="entry name" value="Nqo5-like"/>
    <property type="match status" value="1"/>
</dbReference>
<evidence type="ECO:0000256" key="5">
    <source>
        <dbReference type="RuleBase" id="RU003582"/>
    </source>
</evidence>
<gene>
    <name evidence="3" type="primary">nuoC</name>
    <name evidence="8" type="ORF">FHQ07_01920</name>
</gene>
<keyword evidence="2 3" id="KW-0813">Transport</keyword>
<accession>A0A5B7ZLX1</accession>
<dbReference type="EMBL" id="CP040871">
    <property type="protein sequence ID" value="QDA56160.1"/>
    <property type="molecule type" value="Genomic_DNA"/>
</dbReference>
<dbReference type="AlphaFoldDB" id="A0A5B7ZLX1"/>
<evidence type="ECO:0000256" key="1">
    <source>
        <dbReference type="ARBA" id="ARBA00007569"/>
    </source>
</evidence>
<dbReference type="HAMAP" id="MF_01357">
    <property type="entry name" value="NDH1_NuoC"/>
    <property type="match status" value="1"/>
</dbReference>
<sequence>MSTAPMGNFANELAARFGEAAVQVAQPRGEVTLEVAASDWLAACTALRDDFGFDTFIDLCGVDYMGYGKDEWDTEDVSNTGFSRGVEGKGPGRFKWGEQPSHEVAQPGTDAPDADIQGKRFAAVLHLLSVKRNLRLRVRCFAADNSLPVVPSLVHVWPGANWFEREAFDLFGIIFEGHPDLRRILTDYGFVGHPFRKDFPLIGNVEVRYDAEKKRVVYEPVTSVEPRVGVPRVVRDDARFATASGERGSKILEREGRR</sequence>
<reference evidence="8 9" key="1">
    <citation type="submission" date="2019-06" db="EMBL/GenBank/DDBJ databases">
        <title>Thermomonas aquatica sp. nov., isolated from an industrial wastewater treatment plant.</title>
        <authorList>
            <person name="Jeon J.H."/>
            <person name="Park D.-S."/>
        </authorList>
    </citation>
    <scope>NUCLEOTIDE SEQUENCE [LARGE SCALE GENOMIC DNA]</scope>
    <source>
        <strain evidence="8 9">SY21</strain>
    </source>
</reference>
<keyword evidence="3 5" id="KW-0874">Quinone</keyword>
<dbReference type="GO" id="GO:0005886">
    <property type="term" value="C:plasma membrane"/>
    <property type="evidence" value="ECO:0007669"/>
    <property type="project" value="UniProtKB-SubCell"/>
</dbReference>
<evidence type="ECO:0000256" key="2">
    <source>
        <dbReference type="ARBA" id="ARBA00022448"/>
    </source>
</evidence>
<dbReference type="NCBIfam" id="NF004730">
    <property type="entry name" value="PRK06074.1-1"/>
    <property type="match status" value="1"/>
</dbReference>
<comment type="similarity">
    <text evidence="1 3 4">Belongs to the complex I 30 kDa subunit family.</text>
</comment>
<dbReference type="KEGG" id="thes:FHQ07_01920"/>
<keyword evidence="3" id="KW-0472">Membrane</keyword>
<feature type="domain" description="NADH:ubiquinone oxidoreductase 30kDa subunit" evidence="7">
    <location>
        <begin position="110"/>
        <end position="203"/>
    </location>
</feature>
<dbReference type="Pfam" id="PF00329">
    <property type="entry name" value="Complex1_30kDa"/>
    <property type="match status" value="1"/>
</dbReference>
<comment type="subcellular location">
    <subcellularLocation>
        <location evidence="3">Cell membrane</location>
        <topology evidence="3">Peripheral membrane protein</topology>
        <orientation evidence="3">Cytoplasmic side</orientation>
    </subcellularLocation>
</comment>
<feature type="region of interest" description="Disordered" evidence="6">
    <location>
        <begin position="89"/>
        <end position="110"/>
    </location>
</feature>
<keyword evidence="8" id="KW-0560">Oxidoreductase</keyword>
<dbReference type="InterPro" id="IPR037232">
    <property type="entry name" value="NADH_quin_OxRdtase_su_C/D-like"/>
</dbReference>
<dbReference type="Gene3D" id="3.30.460.80">
    <property type="entry name" value="NADH:ubiquinone oxidoreductase, 30kDa subunit"/>
    <property type="match status" value="1"/>
</dbReference>
<dbReference type="Proteomes" id="UP000308149">
    <property type="component" value="Chromosome"/>
</dbReference>
<protein>
    <recommendedName>
        <fullName evidence="3">NADH-quinone oxidoreductase subunit C</fullName>
        <ecNumber evidence="3">7.1.1.-</ecNumber>
    </recommendedName>
    <alternativeName>
        <fullName evidence="3">NADH dehydrogenase I subunit C</fullName>
    </alternativeName>
    <alternativeName>
        <fullName evidence="3">NDH-1 subunit C</fullName>
    </alternativeName>
</protein>
<dbReference type="EC" id="7.1.1.-" evidence="3"/>
<proteinExistence type="inferred from homology"/>
<keyword evidence="3 4" id="KW-1278">Translocase</keyword>
<dbReference type="InterPro" id="IPR010218">
    <property type="entry name" value="NADH_DH_suC"/>
</dbReference>
<dbReference type="OrthoDB" id="9803286at2"/>
<evidence type="ECO:0000313" key="8">
    <source>
        <dbReference type="EMBL" id="QDA56160.1"/>
    </source>
</evidence>
<organism evidence="8 9">
    <name type="scientific">Thermomonas aquatica</name>
    <dbReference type="NCBI Taxonomy" id="2202149"/>
    <lineage>
        <taxon>Bacteria</taxon>
        <taxon>Pseudomonadati</taxon>
        <taxon>Pseudomonadota</taxon>
        <taxon>Gammaproteobacteria</taxon>
        <taxon>Lysobacterales</taxon>
        <taxon>Lysobacteraceae</taxon>
        <taxon>Thermomonas</taxon>
    </lineage>
</organism>
<comment type="subunit">
    <text evidence="3">NDH-1 is composed of 14 different subunits. Subunits NuoB, C, D, E, F, and G constitute the peripheral sector of the complex.</text>
</comment>
<dbReference type="InterPro" id="IPR001268">
    <property type="entry name" value="NADH_UbQ_OxRdtase_30kDa_su"/>
</dbReference>
<keyword evidence="9" id="KW-1185">Reference proteome</keyword>
<name>A0A5B7ZLX1_9GAMM</name>
<evidence type="ECO:0000256" key="3">
    <source>
        <dbReference type="HAMAP-Rule" id="MF_01357"/>
    </source>
</evidence>
<dbReference type="PANTHER" id="PTHR10884:SF14">
    <property type="entry name" value="NADH DEHYDROGENASE [UBIQUINONE] IRON-SULFUR PROTEIN 3, MITOCHONDRIAL"/>
    <property type="match status" value="1"/>
</dbReference>
<keyword evidence="3" id="KW-1003">Cell membrane</keyword>